<dbReference type="InterPro" id="IPR036388">
    <property type="entry name" value="WH-like_DNA-bd_sf"/>
</dbReference>
<reference evidence="13 14" key="1">
    <citation type="submission" date="2020-04" db="EMBL/GenBank/DDBJ databases">
        <authorList>
            <person name="Hitch T.C.A."/>
            <person name="Wylensek D."/>
            <person name="Clavel T."/>
        </authorList>
    </citation>
    <scope>NUCLEOTIDE SEQUENCE [LARGE SCALE GENOMIC DNA]</scope>
    <source>
        <strain evidence="13 14">105184</strain>
    </source>
</reference>
<evidence type="ECO:0000313" key="14">
    <source>
        <dbReference type="Proteomes" id="UP000565613"/>
    </source>
</evidence>
<dbReference type="SUPFAM" id="SSF47979">
    <property type="entry name" value="Iron-dependent repressor protein, dimerization domain"/>
    <property type="match status" value="1"/>
</dbReference>
<dbReference type="PANTHER" id="PTHR33238:SF11">
    <property type="entry name" value="TRANSCRIPTIONAL REGULATOR MNTR"/>
    <property type="match status" value="1"/>
</dbReference>
<comment type="caution">
    <text evidence="13">The sequence shown here is derived from an EMBL/GenBank/DDBJ whole genome shotgun (WGS) entry which is preliminary data.</text>
</comment>
<dbReference type="InterPro" id="IPR036421">
    <property type="entry name" value="Fe_dep_repressor_sf"/>
</dbReference>
<dbReference type="SMART" id="SM00529">
    <property type="entry name" value="HTH_DTXR"/>
    <property type="match status" value="1"/>
</dbReference>
<evidence type="ECO:0000256" key="2">
    <source>
        <dbReference type="ARBA" id="ARBA00007871"/>
    </source>
</evidence>
<dbReference type="Proteomes" id="UP000565613">
    <property type="component" value="Unassembled WGS sequence"/>
</dbReference>
<evidence type="ECO:0000256" key="11">
    <source>
        <dbReference type="ARBA" id="ARBA00032593"/>
    </source>
</evidence>
<dbReference type="InterPro" id="IPR001367">
    <property type="entry name" value="Fe_dep_repressor"/>
</dbReference>
<dbReference type="Gene3D" id="1.10.60.10">
    <property type="entry name" value="Iron dependent repressor, metal binding and dimerisation domain"/>
    <property type="match status" value="1"/>
</dbReference>
<dbReference type="GO" id="GO:0003677">
    <property type="term" value="F:DNA binding"/>
    <property type="evidence" value="ECO:0007669"/>
    <property type="project" value="UniProtKB-KW"/>
</dbReference>
<comment type="subcellular location">
    <subcellularLocation>
        <location evidence="1">Cytoplasm</location>
    </subcellularLocation>
</comment>
<evidence type="ECO:0000256" key="5">
    <source>
        <dbReference type="ARBA" id="ARBA00022491"/>
    </source>
</evidence>
<keyword evidence="8" id="KW-0010">Activator</keyword>
<keyword evidence="7" id="KW-0238">DNA-binding</keyword>
<dbReference type="EMBL" id="JABAGR010000009">
    <property type="protein sequence ID" value="NMF26514.1"/>
    <property type="molecule type" value="Genomic_DNA"/>
</dbReference>
<keyword evidence="10" id="KW-0464">Manganese</keyword>
<keyword evidence="6" id="KW-0805">Transcription regulation</keyword>
<comment type="similarity">
    <text evidence="2">Belongs to the DtxR/MntR family.</text>
</comment>
<gene>
    <name evidence="13" type="ORF">HF885_08760</name>
</gene>
<proteinExistence type="inferred from homology"/>
<keyword evidence="5" id="KW-0678">Repressor</keyword>
<organism evidence="13 14">
    <name type="scientific">Parafannyhessea umbonata</name>
    <dbReference type="NCBI Taxonomy" id="604330"/>
    <lineage>
        <taxon>Bacteria</taxon>
        <taxon>Bacillati</taxon>
        <taxon>Actinomycetota</taxon>
        <taxon>Coriobacteriia</taxon>
        <taxon>Coriobacteriales</taxon>
        <taxon>Atopobiaceae</taxon>
        <taxon>Parafannyhessea</taxon>
    </lineage>
</organism>
<sequence length="171" mass="19333">MLYSWDQNAPQTRRAADLIEEGDVAEGVYASQVGGATRRAPHLTKSNEDYIESIYRIMQEHNAMDGVRSVDVAEQLGVSKASVNKAVSTLRDAGYVEQNRYGRIQLTDTGLVYAKRVWRCHRMLRLFLVRDLGVDPKVADEEACLMEHALSDDTQDRWLAYLEKQGIAVED</sequence>
<dbReference type="InterPro" id="IPR050536">
    <property type="entry name" value="DtxR_MntR_Metal-Reg"/>
</dbReference>
<dbReference type="Pfam" id="PF02742">
    <property type="entry name" value="Fe_dep_repr_C"/>
    <property type="match status" value="1"/>
</dbReference>
<dbReference type="GO" id="GO:0003700">
    <property type="term" value="F:DNA-binding transcription factor activity"/>
    <property type="evidence" value="ECO:0007669"/>
    <property type="project" value="InterPro"/>
</dbReference>
<keyword evidence="4" id="KW-0963">Cytoplasm</keyword>
<dbReference type="GO" id="GO:0046914">
    <property type="term" value="F:transition metal ion binding"/>
    <property type="evidence" value="ECO:0007669"/>
    <property type="project" value="InterPro"/>
</dbReference>
<evidence type="ECO:0000256" key="7">
    <source>
        <dbReference type="ARBA" id="ARBA00023125"/>
    </source>
</evidence>
<accession>A0A7X9TBQ2</accession>
<keyword evidence="9" id="KW-0804">Transcription</keyword>
<dbReference type="InterPro" id="IPR036390">
    <property type="entry name" value="WH_DNA-bd_sf"/>
</dbReference>
<dbReference type="GO" id="GO:0046983">
    <property type="term" value="F:protein dimerization activity"/>
    <property type="evidence" value="ECO:0007669"/>
    <property type="project" value="InterPro"/>
</dbReference>
<dbReference type="Pfam" id="PF01325">
    <property type="entry name" value="Fe_dep_repress"/>
    <property type="match status" value="1"/>
</dbReference>
<evidence type="ECO:0000256" key="1">
    <source>
        <dbReference type="ARBA" id="ARBA00004496"/>
    </source>
</evidence>
<dbReference type="PANTHER" id="PTHR33238">
    <property type="entry name" value="IRON (METAL) DEPENDENT REPRESSOR, DTXR FAMILY"/>
    <property type="match status" value="1"/>
</dbReference>
<evidence type="ECO:0000256" key="10">
    <source>
        <dbReference type="ARBA" id="ARBA00023211"/>
    </source>
</evidence>
<evidence type="ECO:0000256" key="9">
    <source>
        <dbReference type="ARBA" id="ARBA00023163"/>
    </source>
</evidence>
<dbReference type="InterPro" id="IPR022689">
    <property type="entry name" value="Iron_dep_repressor"/>
</dbReference>
<dbReference type="PROSITE" id="PS50944">
    <property type="entry name" value="HTH_DTXR"/>
    <property type="match status" value="1"/>
</dbReference>
<dbReference type="SUPFAM" id="SSF46785">
    <property type="entry name" value="Winged helix' DNA-binding domain"/>
    <property type="match status" value="1"/>
</dbReference>
<feature type="domain" description="HTH dtxR-type" evidence="12">
    <location>
        <begin position="43"/>
        <end position="107"/>
    </location>
</feature>
<comment type="subunit">
    <text evidence="3">Homodimer.</text>
</comment>
<dbReference type="GO" id="GO:0005737">
    <property type="term" value="C:cytoplasm"/>
    <property type="evidence" value="ECO:0007669"/>
    <property type="project" value="UniProtKB-SubCell"/>
</dbReference>
<dbReference type="AlphaFoldDB" id="A0A7X9TBQ2"/>
<dbReference type="InterPro" id="IPR022687">
    <property type="entry name" value="HTH_DTXR"/>
</dbReference>
<protein>
    <recommendedName>
        <fullName evidence="11">Manganese transport regulator</fullName>
    </recommendedName>
</protein>
<evidence type="ECO:0000256" key="4">
    <source>
        <dbReference type="ARBA" id="ARBA00022490"/>
    </source>
</evidence>
<dbReference type="Gene3D" id="1.10.10.10">
    <property type="entry name" value="Winged helix-like DNA-binding domain superfamily/Winged helix DNA-binding domain"/>
    <property type="match status" value="1"/>
</dbReference>
<name>A0A7X9TBQ2_9ACTN</name>
<evidence type="ECO:0000259" key="12">
    <source>
        <dbReference type="PROSITE" id="PS50944"/>
    </source>
</evidence>
<evidence type="ECO:0000256" key="3">
    <source>
        <dbReference type="ARBA" id="ARBA00011738"/>
    </source>
</evidence>
<evidence type="ECO:0000256" key="8">
    <source>
        <dbReference type="ARBA" id="ARBA00023159"/>
    </source>
</evidence>
<evidence type="ECO:0000256" key="6">
    <source>
        <dbReference type="ARBA" id="ARBA00023015"/>
    </source>
</evidence>
<evidence type="ECO:0000313" key="13">
    <source>
        <dbReference type="EMBL" id="NMF26514.1"/>
    </source>
</evidence>